<dbReference type="PROSITE" id="PS51832">
    <property type="entry name" value="HD_GYP"/>
    <property type="match status" value="1"/>
</dbReference>
<dbReference type="InterPro" id="IPR006674">
    <property type="entry name" value="HD_domain"/>
</dbReference>
<dbReference type="Pfam" id="PF11871">
    <property type="entry name" value="DUF3391"/>
    <property type="match status" value="1"/>
</dbReference>
<dbReference type="InterPro" id="IPR006675">
    <property type="entry name" value="HDIG_dom"/>
</dbReference>
<dbReference type="Gene3D" id="1.10.3210.10">
    <property type="entry name" value="Hypothetical protein af1432"/>
    <property type="match status" value="1"/>
</dbReference>
<dbReference type="RefSeq" id="WP_123141551.1">
    <property type="nucleotide sequence ID" value="NZ_NRRH01000041.1"/>
</dbReference>
<dbReference type="InterPro" id="IPR021812">
    <property type="entry name" value="DUF3391"/>
</dbReference>
<keyword evidence="3" id="KW-0808">Transferase</keyword>
<reference evidence="3 4" key="1">
    <citation type="submission" date="2019-03" db="EMBL/GenBank/DDBJ databases">
        <title>Genomic Encyclopedia of Type Strains, Phase IV (KMG-IV): sequencing the most valuable type-strain genomes for metagenomic binning, comparative biology and taxonomic classification.</title>
        <authorList>
            <person name="Goeker M."/>
        </authorList>
    </citation>
    <scope>NUCLEOTIDE SEQUENCE [LARGE SCALE GENOMIC DNA]</scope>
    <source>
        <strain evidence="3 4">DSM 203</strain>
    </source>
</reference>
<evidence type="ECO:0000313" key="3">
    <source>
        <dbReference type="EMBL" id="TCW33361.1"/>
    </source>
</evidence>
<proteinExistence type="predicted"/>
<gene>
    <name evidence="3" type="ORF">EDC29_1148</name>
</gene>
<name>A0A4R4A5M3_MARGR</name>
<protein>
    <submittedName>
        <fullName evidence="3">Putative nucleotidyltransferase with HDIG domain</fullName>
    </submittedName>
</protein>
<dbReference type="Pfam" id="PF13487">
    <property type="entry name" value="HD_5"/>
    <property type="match status" value="1"/>
</dbReference>
<organism evidence="3 4">
    <name type="scientific">Marichromatium gracile</name>
    <name type="common">Chromatium gracile</name>
    <dbReference type="NCBI Taxonomy" id="1048"/>
    <lineage>
        <taxon>Bacteria</taxon>
        <taxon>Pseudomonadati</taxon>
        <taxon>Pseudomonadota</taxon>
        <taxon>Gammaproteobacteria</taxon>
        <taxon>Chromatiales</taxon>
        <taxon>Chromatiaceae</taxon>
        <taxon>Marichromatium</taxon>
    </lineage>
</organism>
<dbReference type="InterPro" id="IPR003607">
    <property type="entry name" value="HD/PDEase_dom"/>
</dbReference>
<evidence type="ECO:0000313" key="4">
    <source>
        <dbReference type="Proteomes" id="UP000295247"/>
    </source>
</evidence>
<dbReference type="GO" id="GO:0008081">
    <property type="term" value="F:phosphoric diester hydrolase activity"/>
    <property type="evidence" value="ECO:0007669"/>
    <property type="project" value="UniProtKB-ARBA"/>
</dbReference>
<dbReference type="CDD" id="cd00077">
    <property type="entry name" value="HDc"/>
    <property type="match status" value="1"/>
</dbReference>
<dbReference type="GO" id="GO:0016740">
    <property type="term" value="F:transferase activity"/>
    <property type="evidence" value="ECO:0007669"/>
    <property type="project" value="UniProtKB-KW"/>
</dbReference>
<dbReference type="PROSITE" id="PS51831">
    <property type="entry name" value="HD"/>
    <property type="match status" value="1"/>
</dbReference>
<dbReference type="EMBL" id="SMDC01000014">
    <property type="protein sequence ID" value="TCW33361.1"/>
    <property type="molecule type" value="Genomic_DNA"/>
</dbReference>
<dbReference type="AlphaFoldDB" id="A0A4R4A5M3"/>
<dbReference type="InterPro" id="IPR037522">
    <property type="entry name" value="HD_GYP_dom"/>
</dbReference>
<dbReference type="PANTHER" id="PTHR43155:SF2">
    <property type="entry name" value="CYCLIC DI-GMP PHOSPHODIESTERASE PA4108"/>
    <property type="match status" value="1"/>
</dbReference>
<feature type="domain" description="HD-GYP" evidence="2">
    <location>
        <begin position="140"/>
        <end position="336"/>
    </location>
</feature>
<dbReference type="Proteomes" id="UP000295247">
    <property type="component" value="Unassembled WGS sequence"/>
</dbReference>
<dbReference type="SMART" id="SM00471">
    <property type="entry name" value="HDc"/>
    <property type="match status" value="1"/>
</dbReference>
<evidence type="ECO:0000259" key="2">
    <source>
        <dbReference type="PROSITE" id="PS51832"/>
    </source>
</evidence>
<dbReference type="NCBIfam" id="TIGR00277">
    <property type="entry name" value="HDIG"/>
    <property type="match status" value="1"/>
</dbReference>
<evidence type="ECO:0000259" key="1">
    <source>
        <dbReference type="PROSITE" id="PS51831"/>
    </source>
</evidence>
<sequence length="407" mass="45939">MIKKIRIDQLRPGMHIHDLNFGWTDHPYVRNDFLIEDEQSLAQVRSLGIRELYIDTDKGLDVASAPSRLEVEAALEREMVEVADNSPDPHQPTTLEDEQEQARKVHREANQLIRELMEDVRLGRQIDVERTDPVISRMVGSIFRNRDALLGLTRIRRMDRYTFEHSVNVAVLMTSFATTMKLSPELVHQIGVGALLHDIGKTLTPPEVLNKPGRLNAAEVEIIRGHVVDSRDILARAPGIPPVALAVAAEHHERIDGNGYPDGKIGDQISRYGRMAAIVDVYDAITSDRVYHKGMDPHRALRKLLEWSSHHLDAGLVQHFIRCVGIYPVGTLVRLKSQRLAVVVGTGRSGVRHPKVRLVLDIQRRRYLPPDELDLSDPAIEAEESILSAEPPERWGIRPEDLLQPLP</sequence>
<accession>A0A4R4A5M3</accession>
<comment type="caution">
    <text evidence="3">The sequence shown here is derived from an EMBL/GenBank/DDBJ whole genome shotgun (WGS) entry which is preliminary data.</text>
</comment>
<feature type="domain" description="HD" evidence="1">
    <location>
        <begin position="162"/>
        <end position="288"/>
    </location>
</feature>
<dbReference type="SUPFAM" id="SSF109604">
    <property type="entry name" value="HD-domain/PDEase-like"/>
    <property type="match status" value="1"/>
</dbReference>
<dbReference type="PANTHER" id="PTHR43155">
    <property type="entry name" value="CYCLIC DI-GMP PHOSPHODIESTERASE PA4108-RELATED"/>
    <property type="match status" value="1"/>
</dbReference>